<gene>
    <name evidence="1" type="ORF">AAFF_G00258440</name>
</gene>
<evidence type="ECO:0000313" key="2">
    <source>
        <dbReference type="Proteomes" id="UP001221898"/>
    </source>
</evidence>
<evidence type="ECO:0000313" key="1">
    <source>
        <dbReference type="EMBL" id="KAJ8408430.1"/>
    </source>
</evidence>
<dbReference type="EMBL" id="JAINUG010000035">
    <property type="protein sequence ID" value="KAJ8408430.1"/>
    <property type="molecule type" value="Genomic_DNA"/>
</dbReference>
<organism evidence="1 2">
    <name type="scientific">Aldrovandia affinis</name>
    <dbReference type="NCBI Taxonomy" id="143900"/>
    <lineage>
        <taxon>Eukaryota</taxon>
        <taxon>Metazoa</taxon>
        <taxon>Chordata</taxon>
        <taxon>Craniata</taxon>
        <taxon>Vertebrata</taxon>
        <taxon>Euteleostomi</taxon>
        <taxon>Actinopterygii</taxon>
        <taxon>Neopterygii</taxon>
        <taxon>Teleostei</taxon>
        <taxon>Notacanthiformes</taxon>
        <taxon>Halosauridae</taxon>
        <taxon>Aldrovandia</taxon>
    </lineage>
</organism>
<comment type="caution">
    <text evidence="1">The sequence shown here is derived from an EMBL/GenBank/DDBJ whole genome shotgun (WGS) entry which is preliminary data.</text>
</comment>
<protein>
    <submittedName>
        <fullName evidence="1">Uncharacterized protein</fullName>
    </submittedName>
</protein>
<name>A0AAD7STP0_9TELE</name>
<dbReference type="Proteomes" id="UP001221898">
    <property type="component" value="Unassembled WGS sequence"/>
</dbReference>
<sequence length="115" mass="12974">MRRSRLFGSLTVTERGHSVPLGTRCEHTQRRPSRASHSDHIQCVLRIGYLQEPAALEESPSDHYEKWSFGMLAGRSAWRLLVVSQSFLSLWGTLTSIHILVSLEATDTYSNGFCP</sequence>
<dbReference type="AlphaFoldDB" id="A0AAD7STP0"/>
<keyword evidence="2" id="KW-1185">Reference proteome</keyword>
<accession>A0AAD7STP0</accession>
<proteinExistence type="predicted"/>
<reference evidence="1" key="1">
    <citation type="journal article" date="2023" name="Science">
        <title>Genome structures resolve the early diversification of teleost fishes.</title>
        <authorList>
            <person name="Parey E."/>
            <person name="Louis A."/>
            <person name="Montfort J."/>
            <person name="Bouchez O."/>
            <person name="Roques C."/>
            <person name="Iampietro C."/>
            <person name="Lluch J."/>
            <person name="Castinel A."/>
            <person name="Donnadieu C."/>
            <person name="Desvignes T."/>
            <person name="Floi Bucao C."/>
            <person name="Jouanno E."/>
            <person name="Wen M."/>
            <person name="Mejri S."/>
            <person name="Dirks R."/>
            <person name="Jansen H."/>
            <person name="Henkel C."/>
            <person name="Chen W.J."/>
            <person name="Zahm M."/>
            <person name="Cabau C."/>
            <person name="Klopp C."/>
            <person name="Thompson A.W."/>
            <person name="Robinson-Rechavi M."/>
            <person name="Braasch I."/>
            <person name="Lecointre G."/>
            <person name="Bobe J."/>
            <person name="Postlethwait J.H."/>
            <person name="Berthelot C."/>
            <person name="Roest Crollius H."/>
            <person name="Guiguen Y."/>
        </authorList>
    </citation>
    <scope>NUCLEOTIDE SEQUENCE</scope>
    <source>
        <strain evidence="1">NC1722</strain>
    </source>
</reference>